<gene>
    <name evidence="6" type="ORF">SAMN04489857_0116</name>
</gene>
<dbReference type="SMART" id="SM00670">
    <property type="entry name" value="PINc"/>
    <property type="match status" value="1"/>
</dbReference>
<evidence type="ECO:0000256" key="2">
    <source>
        <dbReference type="ARBA" id="ARBA00022723"/>
    </source>
</evidence>
<feature type="domain" description="PIN" evidence="5">
    <location>
        <begin position="1"/>
        <end position="116"/>
    </location>
</feature>
<keyword evidence="2" id="KW-0479">Metal-binding</keyword>
<dbReference type="GO" id="GO:0016787">
    <property type="term" value="F:hydrolase activity"/>
    <property type="evidence" value="ECO:0007669"/>
    <property type="project" value="UniProtKB-KW"/>
</dbReference>
<name>A0A1H1KS54_9ACTN</name>
<dbReference type="InterPro" id="IPR002716">
    <property type="entry name" value="PIN_dom"/>
</dbReference>
<evidence type="ECO:0000256" key="3">
    <source>
        <dbReference type="ARBA" id="ARBA00022801"/>
    </source>
</evidence>
<dbReference type="EMBL" id="LT629759">
    <property type="protein sequence ID" value="SDR64927.1"/>
    <property type="molecule type" value="Genomic_DNA"/>
</dbReference>
<evidence type="ECO:0000259" key="5">
    <source>
        <dbReference type="SMART" id="SM00670"/>
    </source>
</evidence>
<reference evidence="7" key="1">
    <citation type="submission" date="2016-10" db="EMBL/GenBank/DDBJ databases">
        <authorList>
            <person name="Varghese N."/>
            <person name="Submissions S."/>
        </authorList>
    </citation>
    <scope>NUCLEOTIDE SEQUENCE [LARGE SCALE GENOMIC DNA]</scope>
    <source>
        <strain evidence="7">DSM 22620</strain>
    </source>
</reference>
<keyword evidence="4" id="KW-0460">Magnesium</keyword>
<sequence length="136" mass="15108">MRIFIDTNVLISAALFPNGVAANAFEKAVSTPNDPIVSDYVIDELRRVFARKFPKKLPALDTFLAAISSCIEIVVTPNLEMEEESRVRDPKDRPVYRAAEFAKSDILLTGDKDLLESGVEHPKILTASDFLKLSDN</sequence>
<dbReference type="GO" id="GO:0004518">
    <property type="term" value="F:nuclease activity"/>
    <property type="evidence" value="ECO:0007669"/>
    <property type="project" value="UniProtKB-KW"/>
</dbReference>
<dbReference type="SUPFAM" id="SSF88723">
    <property type="entry name" value="PIN domain-like"/>
    <property type="match status" value="1"/>
</dbReference>
<evidence type="ECO:0000313" key="7">
    <source>
        <dbReference type="Proteomes" id="UP000199480"/>
    </source>
</evidence>
<evidence type="ECO:0000313" key="6">
    <source>
        <dbReference type="EMBL" id="SDR64927.1"/>
    </source>
</evidence>
<dbReference type="PANTHER" id="PTHR34610">
    <property type="entry name" value="SSL7007 PROTEIN"/>
    <property type="match status" value="1"/>
</dbReference>
<evidence type="ECO:0000256" key="4">
    <source>
        <dbReference type="ARBA" id="ARBA00022842"/>
    </source>
</evidence>
<dbReference type="OrthoDB" id="335825at2"/>
<dbReference type="AlphaFoldDB" id="A0A1H1KS54"/>
<dbReference type="RefSeq" id="WP_090861166.1">
    <property type="nucleotide sequence ID" value="NZ_JBQKGK010000008.1"/>
</dbReference>
<dbReference type="GO" id="GO:0046872">
    <property type="term" value="F:metal ion binding"/>
    <property type="evidence" value="ECO:0007669"/>
    <property type="project" value="UniProtKB-KW"/>
</dbReference>
<dbReference type="NCBIfam" id="TIGR00305">
    <property type="entry name" value="putative toxin-antitoxin system toxin component, PIN family"/>
    <property type="match status" value="1"/>
</dbReference>
<dbReference type="PANTHER" id="PTHR34610:SF3">
    <property type="entry name" value="SSL7007 PROTEIN"/>
    <property type="match status" value="1"/>
</dbReference>
<accession>A0A1H1KS54</accession>
<dbReference type="GeneID" id="78499498"/>
<dbReference type="Pfam" id="PF13470">
    <property type="entry name" value="PIN_3"/>
    <property type="match status" value="1"/>
</dbReference>
<organism evidence="6 7">
    <name type="scientific">Parafannyhessea umbonata</name>
    <dbReference type="NCBI Taxonomy" id="604330"/>
    <lineage>
        <taxon>Bacteria</taxon>
        <taxon>Bacillati</taxon>
        <taxon>Actinomycetota</taxon>
        <taxon>Coriobacteriia</taxon>
        <taxon>Coriobacteriales</taxon>
        <taxon>Atopobiaceae</taxon>
        <taxon>Parafannyhessea</taxon>
    </lineage>
</organism>
<dbReference type="InterPro" id="IPR002850">
    <property type="entry name" value="PIN_toxin-like"/>
</dbReference>
<proteinExistence type="predicted"/>
<keyword evidence="1" id="KW-0540">Nuclease</keyword>
<dbReference type="InterPro" id="IPR029060">
    <property type="entry name" value="PIN-like_dom_sf"/>
</dbReference>
<evidence type="ECO:0000256" key="1">
    <source>
        <dbReference type="ARBA" id="ARBA00022722"/>
    </source>
</evidence>
<keyword evidence="3" id="KW-0378">Hydrolase</keyword>
<dbReference type="Proteomes" id="UP000199480">
    <property type="component" value="Chromosome I"/>
</dbReference>
<dbReference type="Gene3D" id="3.40.50.1010">
    <property type="entry name" value="5'-nuclease"/>
    <property type="match status" value="1"/>
</dbReference>
<protein>
    <submittedName>
        <fullName evidence="6">Putative toxin-antitoxin system toxin component, PIN family</fullName>
    </submittedName>
</protein>